<evidence type="ECO:0000256" key="4">
    <source>
        <dbReference type="PROSITE-ProRule" id="PRU00335"/>
    </source>
</evidence>
<keyword evidence="1" id="KW-0805">Transcription regulation</keyword>
<dbReference type="PANTHER" id="PTHR30055:SF234">
    <property type="entry name" value="HTH-TYPE TRANSCRIPTIONAL REGULATOR BETI"/>
    <property type="match status" value="1"/>
</dbReference>
<dbReference type="InterPro" id="IPR009057">
    <property type="entry name" value="Homeodomain-like_sf"/>
</dbReference>
<dbReference type="Gene3D" id="1.10.357.10">
    <property type="entry name" value="Tetracycline Repressor, domain 2"/>
    <property type="match status" value="1"/>
</dbReference>
<dbReference type="InterPro" id="IPR036271">
    <property type="entry name" value="Tet_transcr_reg_TetR-rel_C_sf"/>
</dbReference>
<proteinExistence type="predicted"/>
<keyword evidence="3" id="KW-0804">Transcription</keyword>
<dbReference type="SUPFAM" id="SSF46689">
    <property type="entry name" value="Homeodomain-like"/>
    <property type="match status" value="1"/>
</dbReference>
<name>A0A9D1P8K4_9FIRM</name>
<dbReference type="PROSITE" id="PS50977">
    <property type="entry name" value="HTH_TETR_2"/>
    <property type="match status" value="1"/>
</dbReference>
<dbReference type="PANTHER" id="PTHR30055">
    <property type="entry name" value="HTH-TYPE TRANSCRIPTIONAL REGULATOR RUTR"/>
    <property type="match status" value="1"/>
</dbReference>
<dbReference type="InterPro" id="IPR050109">
    <property type="entry name" value="HTH-type_TetR-like_transc_reg"/>
</dbReference>
<dbReference type="Pfam" id="PF00440">
    <property type="entry name" value="TetR_N"/>
    <property type="match status" value="1"/>
</dbReference>
<gene>
    <name evidence="6" type="ORF">IAA64_10805</name>
</gene>
<dbReference type="SUPFAM" id="SSF48498">
    <property type="entry name" value="Tetracyclin repressor-like, C-terminal domain"/>
    <property type="match status" value="1"/>
</dbReference>
<reference evidence="6" key="2">
    <citation type="journal article" date="2021" name="PeerJ">
        <title>Extensive microbial diversity within the chicken gut microbiome revealed by metagenomics and culture.</title>
        <authorList>
            <person name="Gilroy R."/>
            <person name="Ravi A."/>
            <person name="Getino M."/>
            <person name="Pursley I."/>
            <person name="Horton D.L."/>
            <person name="Alikhan N.F."/>
            <person name="Baker D."/>
            <person name="Gharbi K."/>
            <person name="Hall N."/>
            <person name="Watson M."/>
            <person name="Adriaenssens E.M."/>
            <person name="Foster-Nyarko E."/>
            <person name="Jarju S."/>
            <person name="Secka A."/>
            <person name="Antonio M."/>
            <person name="Oren A."/>
            <person name="Chaudhuri R.R."/>
            <person name="La Ragione R."/>
            <person name="Hildebrand F."/>
            <person name="Pallen M.J."/>
        </authorList>
    </citation>
    <scope>NUCLEOTIDE SEQUENCE</scope>
    <source>
        <strain evidence="6">CHK183-6373</strain>
    </source>
</reference>
<evidence type="ECO:0000256" key="1">
    <source>
        <dbReference type="ARBA" id="ARBA00023015"/>
    </source>
</evidence>
<dbReference type="EMBL" id="DVOT01000196">
    <property type="protein sequence ID" value="HIV28454.1"/>
    <property type="molecule type" value="Genomic_DNA"/>
</dbReference>
<evidence type="ECO:0000259" key="5">
    <source>
        <dbReference type="PROSITE" id="PS50977"/>
    </source>
</evidence>
<evidence type="ECO:0000313" key="6">
    <source>
        <dbReference type="EMBL" id="HIV28454.1"/>
    </source>
</evidence>
<accession>A0A9D1P8K4</accession>
<feature type="domain" description="HTH tetR-type" evidence="5">
    <location>
        <begin position="9"/>
        <end position="69"/>
    </location>
</feature>
<evidence type="ECO:0000313" key="7">
    <source>
        <dbReference type="Proteomes" id="UP000886884"/>
    </source>
</evidence>
<sequence>MTNRQRAALETKRRLLDAAKAIVCEKGLANTSVEEITKACGVSNGTFYTYFKRKEDVLFALSAELYREIYEQAQAYEGTFMERLCFYMVNFAACIEKSSLKLCQEWVRNTVDPELAGIPAEESKLRMDLRSMRGLLEDGLARGELRPGTPVEALAGALVDLLYGQMLCWDMSGGAYGLEARTREFCDRFLQSLINPYLKEKDA</sequence>
<dbReference type="GO" id="GO:0003700">
    <property type="term" value="F:DNA-binding transcription factor activity"/>
    <property type="evidence" value="ECO:0007669"/>
    <property type="project" value="TreeGrafter"/>
</dbReference>
<dbReference type="AlphaFoldDB" id="A0A9D1P8K4"/>
<reference evidence="6" key="1">
    <citation type="submission" date="2020-10" db="EMBL/GenBank/DDBJ databases">
        <authorList>
            <person name="Gilroy R."/>
        </authorList>
    </citation>
    <scope>NUCLEOTIDE SEQUENCE</scope>
    <source>
        <strain evidence="6">CHK183-6373</strain>
    </source>
</reference>
<comment type="caution">
    <text evidence="6">The sequence shown here is derived from an EMBL/GenBank/DDBJ whole genome shotgun (WGS) entry which is preliminary data.</text>
</comment>
<feature type="DNA-binding region" description="H-T-H motif" evidence="4">
    <location>
        <begin position="32"/>
        <end position="51"/>
    </location>
</feature>
<protein>
    <submittedName>
        <fullName evidence="6">TetR/AcrR family transcriptional regulator</fullName>
    </submittedName>
</protein>
<dbReference type="InterPro" id="IPR001647">
    <property type="entry name" value="HTH_TetR"/>
</dbReference>
<evidence type="ECO:0000256" key="3">
    <source>
        <dbReference type="ARBA" id="ARBA00023163"/>
    </source>
</evidence>
<organism evidence="6 7">
    <name type="scientific">Candidatus Ornithocaccomicrobium faecavium</name>
    <dbReference type="NCBI Taxonomy" id="2840890"/>
    <lineage>
        <taxon>Bacteria</taxon>
        <taxon>Bacillati</taxon>
        <taxon>Bacillota</taxon>
        <taxon>Clostridia</taxon>
        <taxon>Candidatus Ornithocaccomicrobium</taxon>
    </lineage>
</organism>
<dbReference type="GO" id="GO:0000976">
    <property type="term" value="F:transcription cis-regulatory region binding"/>
    <property type="evidence" value="ECO:0007669"/>
    <property type="project" value="TreeGrafter"/>
</dbReference>
<dbReference type="Proteomes" id="UP000886884">
    <property type="component" value="Unassembled WGS sequence"/>
</dbReference>
<keyword evidence="2 4" id="KW-0238">DNA-binding</keyword>
<dbReference type="PRINTS" id="PR00455">
    <property type="entry name" value="HTHTETR"/>
</dbReference>
<evidence type="ECO:0000256" key="2">
    <source>
        <dbReference type="ARBA" id="ARBA00023125"/>
    </source>
</evidence>